<protein>
    <submittedName>
        <fullName evidence="1">Helix-turn-helix domain-containing protein</fullName>
    </submittedName>
</protein>
<organism evidence="1 2">
    <name type="scientific">Novosphingobium beihaiensis</name>
    <dbReference type="NCBI Taxonomy" id="2930389"/>
    <lineage>
        <taxon>Bacteria</taxon>
        <taxon>Pseudomonadati</taxon>
        <taxon>Pseudomonadota</taxon>
        <taxon>Alphaproteobacteria</taxon>
        <taxon>Sphingomonadales</taxon>
        <taxon>Sphingomonadaceae</taxon>
        <taxon>Novosphingobium</taxon>
    </lineage>
</organism>
<reference evidence="1 2" key="1">
    <citation type="submission" date="2022-04" db="EMBL/GenBank/DDBJ databases">
        <title>Identification of a novel bacterium isolated from mangrove sediments.</title>
        <authorList>
            <person name="Pan X."/>
        </authorList>
    </citation>
    <scope>NUCLEOTIDE SEQUENCE [LARGE SCALE GENOMIC DNA]</scope>
    <source>
        <strain evidence="1 2">B2638</strain>
    </source>
</reference>
<dbReference type="InterPro" id="IPR036388">
    <property type="entry name" value="WH-like_DNA-bd_sf"/>
</dbReference>
<dbReference type="Gene3D" id="1.10.10.10">
    <property type="entry name" value="Winged helix-like DNA-binding domain superfamily/Winged helix DNA-binding domain"/>
    <property type="match status" value="1"/>
</dbReference>
<gene>
    <name evidence="1" type="ORF">MTR66_12850</name>
</gene>
<comment type="caution">
    <text evidence="1">The sequence shown here is derived from an EMBL/GenBank/DDBJ whole genome shotgun (WGS) entry which is preliminary data.</text>
</comment>
<dbReference type="Pfam" id="PF13730">
    <property type="entry name" value="HTH_36"/>
    <property type="match status" value="1"/>
</dbReference>
<accession>A0ABT0BRL6</accession>
<dbReference type="RefSeq" id="WP_243921647.1">
    <property type="nucleotide sequence ID" value="NZ_JALHLG010000018.1"/>
</dbReference>
<proteinExistence type="predicted"/>
<evidence type="ECO:0000313" key="1">
    <source>
        <dbReference type="EMBL" id="MCJ2187702.1"/>
    </source>
</evidence>
<sequence>MSTAFIRNSVWRRSYDVDDDRAQVSQIHWEPTARNENMFRFRDVLRDTVVSYSDHIRKPGKSLPISMNAMQVLKALFSVMDGQTGRCDPSLDTIAKRSKLSRRTVVRQLDVLRREKIIDWVRRTVKTDNESGGGPKRQQTSNSYFVDLASLPIEILRTLRQRLGNKLKETKKMRAGSGPVPSRAAGQAAKLLANIARNLRAPGNSHHRTLAAASHEERLAYMYQGDADSLREHEEMLRLSSASSASANLALYPSPRT</sequence>
<name>A0ABT0BRL6_9SPHN</name>
<keyword evidence="2" id="KW-1185">Reference proteome</keyword>
<dbReference type="EMBL" id="JALHLG010000018">
    <property type="protein sequence ID" value="MCJ2187702.1"/>
    <property type="molecule type" value="Genomic_DNA"/>
</dbReference>
<evidence type="ECO:0000313" key="2">
    <source>
        <dbReference type="Proteomes" id="UP001202281"/>
    </source>
</evidence>
<dbReference type="Proteomes" id="UP001202281">
    <property type="component" value="Unassembled WGS sequence"/>
</dbReference>